<evidence type="ECO:0000313" key="4">
    <source>
        <dbReference type="EMBL" id="SNS67078.1"/>
    </source>
</evidence>
<dbReference type="Pfam" id="PF14343">
    <property type="entry name" value="PrcB_C"/>
    <property type="match status" value="1"/>
</dbReference>
<gene>
    <name evidence="4" type="ORF">SAMN05446037_101653</name>
</gene>
<feature type="domain" description="PrcB C-terminal" evidence="3">
    <location>
        <begin position="91"/>
        <end position="148"/>
    </location>
</feature>
<proteinExistence type="predicted"/>
<dbReference type="AlphaFoldDB" id="A0A239GE92"/>
<evidence type="ECO:0000259" key="2">
    <source>
        <dbReference type="Pfam" id="PF10648"/>
    </source>
</evidence>
<keyword evidence="1" id="KW-0732">Signal</keyword>
<feature type="signal peptide" evidence="1">
    <location>
        <begin position="1"/>
        <end position="19"/>
    </location>
</feature>
<feature type="domain" description="Bacterial spore germination immunoglobulin-like" evidence="2">
    <location>
        <begin position="177"/>
        <end position="258"/>
    </location>
</feature>
<dbReference type="RefSeq" id="WP_089283802.1">
    <property type="nucleotide sequence ID" value="NZ_FZOJ01000016.1"/>
</dbReference>
<dbReference type="OrthoDB" id="2067368at2"/>
<organism evidence="4 5">
    <name type="scientific">Anaerovirgula multivorans</name>
    <dbReference type="NCBI Taxonomy" id="312168"/>
    <lineage>
        <taxon>Bacteria</taxon>
        <taxon>Bacillati</taxon>
        <taxon>Bacillota</taxon>
        <taxon>Clostridia</taxon>
        <taxon>Peptostreptococcales</taxon>
        <taxon>Natronincolaceae</taxon>
        <taxon>Anaerovirgula</taxon>
    </lineage>
</organism>
<dbReference type="InterPro" id="IPR025748">
    <property type="entry name" value="PrcB_C_dom"/>
</dbReference>
<feature type="chain" id="PRO_5039010113" evidence="1">
    <location>
        <begin position="20"/>
        <end position="274"/>
    </location>
</feature>
<dbReference type="Proteomes" id="UP000198304">
    <property type="component" value="Unassembled WGS sequence"/>
</dbReference>
<name>A0A239GE92_9FIRM</name>
<accession>A0A239GE92</accession>
<dbReference type="PROSITE" id="PS51257">
    <property type="entry name" value="PROKAR_LIPOPROTEIN"/>
    <property type="match status" value="1"/>
</dbReference>
<evidence type="ECO:0000313" key="5">
    <source>
        <dbReference type="Proteomes" id="UP000198304"/>
    </source>
</evidence>
<dbReference type="EMBL" id="FZOJ01000016">
    <property type="protein sequence ID" value="SNS67078.1"/>
    <property type="molecule type" value="Genomic_DNA"/>
</dbReference>
<evidence type="ECO:0000256" key="1">
    <source>
        <dbReference type="SAM" id="SignalP"/>
    </source>
</evidence>
<reference evidence="4 5" key="1">
    <citation type="submission" date="2017-06" db="EMBL/GenBank/DDBJ databases">
        <authorList>
            <person name="Kim H.J."/>
            <person name="Triplett B.A."/>
        </authorList>
    </citation>
    <scope>NUCLEOTIDE SEQUENCE [LARGE SCALE GENOMIC DNA]</scope>
    <source>
        <strain evidence="4 5">SCA</strain>
    </source>
</reference>
<keyword evidence="5" id="KW-1185">Reference proteome</keyword>
<evidence type="ECO:0000259" key="3">
    <source>
        <dbReference type="Pfam" id="PF14343"/>
    </source>
</evidence>
<dbReference type="Pfam" id="PF10648">
    <property type="entry name" value="Gmad2"/>
    <property type="match status" value="1"/>
</dbReference>
<sequence>MRKISMLIMSIFLIIVMVACQPQEQPAPPQQNGDPTDVGEELPNEQHEIKEDLRDRMRIVEEATVPESIREWFQQFENQEGAYIHQHPDATYVKINAGERPTGGYGIRVVDYDEEEYPRVIYIEYMVPDDEDVVTQAIAYPSVILQIDTDMAAEYEVRTTEGEELPTESTLVFATLELPEENQEIDNPVEVRGRIIAFEGAFVVRIIDDEDELIHEEHLQADAGGPYWGNFQDEIRYPVPDAEEGRLEVGEYSAKDGEYIMREQVSVRFKNTSQ</sequence>
<protein>
    <submittedName>
        <fullName evidence="4">PrcB C-terminal</fullName>
    </submittedName>
</protein>
<dbReference type="InterPro" id="IPR018911">
    <property type="entry name" value="Gmad2_Ig-like_dom"/>
</dbReference>